<evidence type="ECO:0000256" key="1">
    <source>
        <dbReference type="SAM" id="Phobius"/>
    </source>
</evidence>
<dbReference type="Pfam" id="PF09822">
    <property type="entry name" value="ABC_transp_aux"/>
    <property type="match status" value="1"/>
</dbReference>
<sequence>MQTRSVVITRRQLGQLGSVLLGLGGLIALAAFIWSLALNEFVVSGLVIGALGAALWAFMTPQEFKAFFSGRQVQRSTSAIFTTLLLTAIVVVCYIIVQRAVIVSDLTIDRRFTLTEQTLELLRVVERSPRPLRILGFYRPQDLLQREIDDAYWQLYEAASNGAITRQYVDPIREPGIAAPFAQALAANYYVFVGFVNPDGTLDLSTVTPVANQATQERSMTEAIARVLAGGSFKVYFEQGLQTLDALSNAQQGMSILNNNLRANGIVTDALRLSDLAQNGLSIPRDASALIIARPQRDMTEAEVSVVREYVERGGALFIAADFFPTADVFLSADSPFNAYLWETFGLRMTDAVVVDTRSPGPSALHVVSAQVVTENVLTAGLNQPNDPSTATMFHMARAIEVNPQPPVPNGTVIFSSEQSWGETDTRAIVERNEFIADPNTDLRGPLSLVAFAENPATGARIVLVGDGEFLTNGYTSAQSQFYATGNATLFMNSIGWLTGFAQEVAFTPRAFMTTPVLFSGGQQLDVIAFITVFVMPGTMLAIAGLIYWRRYRAA</sequence>
<proteinExistence type="predicted"/>
<feature type="transmembrane region" description="Helical" evidence="1">
    <location>
        <begin position="41"/>
        <end position="58"/>
    </location>
</feature>
<keyword evidence="1" id="KW-0812">Transmembrane</keyword>
<feature type="transmembrane region" description="Helical" evidence="1">
    <location>
        <begin position="527"/>
        <end position="549"/>
    </location>
</feature>
<keyword evidence="1" id="KW-1133">Transmembrane helix</keyword>
<dbReference type="EMBL" id="NMQI01000031">
    <property type="protein sequence ID" value="PMB48306.1"/>
    <property type="molecule type" value="Genomic_DNA"/>
</dbReference>
<dbReference type="SUPFAM" id="SSF52317">
    <property type="entry name" value="Class I glutamine amidotransferase-like"/>
    <property type="match status" value="1"/>
</dbReference>
<gene>
    <name evidence="3" type="ORF">CEN41_01880</name>
</gene>
<comment type="caution">
    <text evidence="3">The sequence shown here is derived from an EMBL/GenBank/DDBJ whole genome shotgun (WGS) entry which is preliminary data.</text>
</comment>
<dbReference type="AlphaFoldDB" id="A0A2N6MNH9"/>
<protein>
    <recommendedName>
        <fullName evidence="2">ABC-type uncharacterized transport system domain-containing protein</fullName>
    </recommendedName>
</protein>
<evidence type="ECO:0000313" key="4">
    <source>
        <dbReference type="Proteomes" id="UP000234966"/>
    </source>
</evidence>
<feature type="domain" description="ABC-type uncharacterised transport system" evidence="2">
    <location>
        <begin position="281"/>
        <end position="493"/>
    </location>
</feature>
<dbReference type="InterPro" id="IPR019196">
    <property type="entry name" value="ABC_transp_unknown"/>
</dbReference>
<dbReference type="InterPro" id="IPR029062">
    <property type="entry name" value="Class_I_gatase-like"/>
</dbReference>
<organism evidence="3 4">
    <name type="scientific">Fischerella thermalis CCMEE 5330</name>
    <dbReference type="NCBI Taxonomy" id="2019670"/>
    <lineage>
        <taxon>Bacteria</taxon>
        <taxon>Bacillati</taxon>
        <taxon>Cyanobacteriota</taxon>
        <taxon>Cyanophyceae</taxon>
        <taxon>Nostocales</taxon>
        <taxon>Hapalosiphonaceae</taxon>
        <taxon>Fischerella</taxon>
    </lineage>
</organism>
<evidence type="ECO:0000313" key="3">
    <source>
        <dbReference type="EMBL" id="PMB48306.1"/>
    </source>
</evidence>
<name>A0A2N6MNH9_9CYAN</name>
<feature type="transmembrane region" description="Helical" evidence="1">
    <location>
        <begin position="79"/>
        <end position="97"/>
    </location>
</feature>
<keyword evidence="1" id="KW-0472">Membrane</keyword>
<accession>A0A2N6MNH9</accession>
<reference evidence="3 4" key="1">
    <citation type="submission" date="2017-07" db="EMBL/GenBank/DDBJ databases">
        <title>Genomes of Fischerella (Mastigocladus) sp. strains.</title>
        <authorList>
            <person name="Miller S.R."/>
        </authorList>
    </citation>
    <scope>NUCLEOTIDE SEQUENCE [LARGE SCALE GENOMIC DNA]</scope>
    <source>
        <strain evidence="3 4">CCMEE 5330</strain>
    </source>
</reference>
<feature type="transmembrane region" description="Helical" evidence="1">
    <location>
        <begin position="12"/>
        <end position="35"/>
    </location>
</feature>
<dbReference type="Proteomes" id="UP000234966">
    <property type="component" value="Unassembled WGS sequence"/>
</dbReference>
<evidence type="ECO:0000259" key="2">
    <source>
        <dbReference type="Pfam" id="PF09822"/>
    </source>
</evidence>